<dbReference type="SUPFAM" id="SSF143503">
    <property type="entry name" value="PUG domain-like"/>
    <property type="match status" value="1"/>
</dbReference>
<evidence type="ECO:0008006" key="5">
    <source>
        <dbReference type="Google" id="ProtNLM"/>
    </source>
</evidence>
<dbReference type="Gene3D" id="1.20.58.2190">
    <property type="match status" value="1"/>
</dbReference>
<dbReference type="SUPFAM" id="SSF53254">
    <property type="entry name" value="Phosphoglycerate mutase-like"/>
    <property type="match status" value="1"/>
</dbReference>
<dbReference type="AlphaFoldDB" id="X6NEI6"/>
<sequence>MAASIHPEQQLKVFTKLRKIAEKMLQKDDKYRILYVNNPQLQKSLLVFDGGLEFLYNLGYAPTRENKQKLVCEYPNARVINACLLCLTDKIDSLRNEPTPVPPRFTSAATSYTPDKHSNLEDSPDAALDVAKLPFLPDDQDDEGLSNGNKSKDKLTHTNKRLATESKTTHKSNGEAGGNGYQASSSIAIANRNGKASNVPVHQSASMPQFFHAPVHLQSQNKIPRHFFRRVCFLFFFFFPSIFLMCMYNVGTLRTRNNNNDNNNNNNKSEITTKSSLIQNHNESQRKHVLWKVIILIRHGNSYWNSQKNDGSSLKKWTAVGRGLIEMIGGSKSHTDSVVVDAPLSKNGIDEAFGLSKFLSRHVYARRFQHNQFLTKLQKLSSPVKDSVRLMQTQFFDDVRYKFSL</sequence>
<feature type="non-terminal residue" evidence="3">
    <location>
        <position position="405"/>
    </location>
</feature>
<dbReference type="Proteomes" id="UP000023152">
    <property type="component" value="Unassembled WGS sequence"/>
</dbReference>
<evidence type="ECO:0000313" key="3">
    <source>
        <dbReference type="EMBL" id="ETO23762.1"/>
    </source>
</evidence>
<dbReference type="Gene3D" id="3.40.50.1240">
    <property type="entry name" value="Phosphoglycerate mutase-like"/>
    <property type="match status" value="1"/>
</dbReference>
<dbReference type="InterPro" id="IPR036339">
    <property type="entry name" value="PUB-like_dom_sf"/>
</dbReference>
<dbReference type="EMBL" id="ASPP01009726">
    <property type="protein sequence ID" value="ETO23762.1"/>
    <property type="molecule type" value="Genomic_DNA"/>
</dbReference>
<evidence type="ECO:0000256" key="2">
    <source>
        <dbReference type="SAM" id="Phobius"/>
    </source>
</evidence>
<keyword evidence="2" id="KW-1133">Transmembrane helix</keyword>
<keyword evidence="4" id="KW-1185">Reference proteome</keyword>
<accession>X6NEI6</accession>
<feature type="compositionally biased region" description="Basic and acidic residues" evidence="1">
    <location>
        <begin position="150"/>
        <end position="168"/>
    </location>
</feature>
<evidence type="ECO:0000256" key="1">
    <source>
        <dbReference type="SAM" id="MobiDB-lite"/>
    </source>
</evidence>
<dbReference type="CDD" id="cd09212">
    <property type="entry name" value="PUB"/>
    <property type="match status" value="1"/>
</dbReference>
<organism evidence="3 4">
    <name type="scientific">Reticulomyxa filosa</name>
    <dbReference type="NCBI Taxonomy" id="46433"/>
    <lineage>
        <taxon>Eukaryota</taxon>
        <taxon>Sar</taxon>
        <taxon>Rhizaria</taxon>
        <taxon>Retaria</taxon>
        <taxon>Foraminifera</taxon>
        <taxon>Monothalamids</taxon>
        <taxon>Reticulomyxidae</taxon>
        <taxon>Reticulomyxa</taxon>
    </lineage>
</organism>
<feature type="region of interest" description="Disordered" evidence="1">
    <location>
        <begin position="136"/>
        <end position="180"/>
    </location>
</feature>
<gene>
    <name evidence="3" type="ORF">RFI_13419</name>
</gene>
<keyword evidence="2" id="KW-0472">Membrane</keyword>
<evidence type="ECO:0000313" key="4">
    <source>
        <dbReference type="Proteomes" id="UP000023152"/>
    </source>
</evidence>
<keyword evidence="2" id="KW-0812">Transmembrane</keyword>
<feature type="transmembrane region" description="Helical" evidence="2">
    <location>
        <begin position="231"/>
        <end position="250"/>
    </location>
</feature>
<comment type="caution">
    <text evidence="3">The sequence shown here is derived from an EMBL/GenBank/DDBJ whole genome shotgun (WGS) entry which is preliminary data.</text>
</comment>
<feature type="region of interest" description="Disordered" evidence="1">
    <location>
        <begin position="96"/>
        <end position="124"/>
    </location>
</feature>
<proteinExistence type="predicted"/>
<name>X6NEI6_RETFI</name>
<reference evidence="3 4" key="1">
    <citation type="journal article" date="2013" name="Curr. Biol.">
        <title>The Genome of the Foraminiferan Reticulomyxa filosa.</title>
        <authorList>
            <person name="Glockner G."/>
            <person name="Hulsmann N."/>
            <person name="Schleicher M."/>
            <person name="Noegel A.A."/>
            <person name="Eichinger L."/>
            <person name="Gallinger C."/>
            <person name="Pawlowski J."/>
            <person name="Sierra R."/>
            <person name="Euteneuer U."/>
            <person name="Pillet L."/>
            <person name="Moustafa A."/>
            <person name="Platzer M."/>
            <person name="Groth M."/>
            <person name="Szafranski K."/>
            <person name="Schliwa M."/>
        </authorList>
    </citation>
    <scope>NUCLEOTIDE SEQUENCE [LARGE SCALE GENOMIC DNA]</scope>
</reference>
<protein>
    <recommendedName>
        <fullName evidence="5">PUB domain-containing protein</fullName>
    </recommendedName>
</protein>
<dbReference type="InterPro" id="IPR029033">
    <property type="entry name" value="His_PPase_superfam"/>
</dbReference>